<dbReference type="EMBL" id="SPHZ02000012">
    <property type="protein sequence ID" value="KAF0889020.1"/>
    <property type="molecule type" value="Genomic_DNA"/>
</dbReference>
<comment type="caution">
    <text evidence="1">The sequence shown here is derived from an EMBL/GenBank/DDBJ whole genome shotgun (WGS) entry which is preliminary data.</text>
</comment>
<reference evidence="1 2" key="1">
    <citation type="submission" date="2019-11" db="EMBL/GenBank/DDBJ databases">
        <title>Whole genome sequence of Oryza granulata.</title>
        <authorList>
            <person name="Li W."/>
        </authorList>
    </citation>
    <scope>NUCLEOTIDE SEQUENCE [LARGE SCALE GENOMIC DNA]</scope>
    <source>
        <strain evidence="2">cv. Menghai</strain>
        <tissue evidence="1">Leaf</tissue>
    </source>
</reference>
<evidence type="ECO:0000313" key="2">
    <source>
        <dbReference type="Proteomes" id="UP000479710"/>
    </source>
</evidence>
<accession>A0A6G1BM72</accession>
<proteinExistence type="predicted"/>
<protein>
    <submittedName>
        <fullName evidence="1">Uncharacterized protein</fullName>
    </submittedName>
</protein>
<dbReference type="Proteomes" id="UP000479710">
    <property type="component" value="Unassembled WGS sequence"/>
</dbReference>
<dbReference type="Pfam" id="PF06045">
    <property type="entry name" value="Rhamnogal_lyase"/>
    <property type="match status" value="1"/>
</dbReference>
<dbReference type="InterPro" id="IPR010325">
    <property type="entry name" value="Rhamnogal_lyase"/>
</dbReference>
<dbReference type="OrthoDB" id="2130367at2759"/>
<sequence>MLVAAVAGTTTLLPQLAATESLISYLIRYLALTSDGGQWHRAVQVTLSKPGGHITGVRYNGDRNLLHYNGDDNSGGYYTFTLLSVT</sequence>
<gene>
    <name evidence="1" type="ORF">E2562_021076</name>
</gene>
<evidence type="ECO:0000313" key="1">
    <source>
        <dbReference type="EMBL" id="KAF0889020.1"/>
    </source>
</evidence>
<organism evidence="1 2">
    <name type="scientific">Oryza meyeriana var. granulata</name>
    <dbReference type="NCBI Taxonomy" id="110450"/>
    <lineage>
        <taxon>Eukaryota</taxon>
        <taxon>Viridiplantae</taxon>
        <taxon>Streptophyta</taxon>
        <taxon>Embryophyta</taxon>
        <taxon>Tracheophyta</taxon>
        <taxon>Spermatophyta</taxon>
        <taxon>Magnoliopsida</taxon>
        <taxon>Liliopsida</taxon>
        <taxon>Poales</taxon>
        <taxon>Poaceae</taxon>
        <taxon>BOP clade</taxon>
        <taxon>Oryzoideae</taxon>
        <taxon>Oryzeae</taxon>
        <taxon>Oryzinae</taxon>
        <taxon>Oryza</taxon>
        <taxon>Oryza meyeriana</taxon>
    </lineage>
</organism>
<keyword evidence="2" id="KW-1185">Reference proteome</keyword>
<dbReference type="AlphaFoldDB" id="A0A6G1BM72"/>
<name>A0A6G1BM72_9ORYZ</name>